<dbReference type="Proteomes" id="UP001597327">
    <property type="component" value="Unassembled WGS sequence"/>
</dbReference>
<keyword evidence="1" id="KW-0732">Signal</keyword>
<organism evidence="3 4">
    <name type="scientific">Roseibium aestuarii</name>
    <dbReference type="NCBI Taxonomy" id="2600299"/>
    <lineage>
        <taxon>Bacteria</taxon>
        <taxon>Pseudomonadati</taxon>
        <taxon>Pseudomonadota</taxon>
        <taxon>Alphaproteobacteria</taxon>
        <taxon>Hyphomicrobiales</taxon>
        <taxon>Stappiaceae</taxon>
        <taxon>Roseibium</taxon>
    </lineage>
</organism>
<evidence type="ECO:0000313" key="3">
    <source>
        <dbReference type="EMBL" id="MFD1697534.1"/>
    </source>
</evidence>
<accession>A0ABW4K1X0</accession>
<keyword evidence="4" id="KW-1185">Reference proteome</keyword>
<evidence type="ECO:0000259" key="2">
    <source>
        <dbReference type="Pfam" id="PF07007"/>
    </source>
</evidence>
<evidence type="ECO:0000256" key="1">
    <source>
        <dbReference type="SAM" id="SignalP"/>
    </source>
</evidence>
<dbReference type="Pfam" id="PF07007">
    <property type="entry name" value="LprI"/>
    <property type="match status" value="1"/>
</dbReference>
<comment type="caution">
    <text evidence="3">The sequence shown here is derived from an EMBL/GenBank/DDBJ whole genome shotgun (WGS) entry which is preliminary data.</text>
</comment>
<dbReference type="RefSeq" id="WP_244304632.1">
    <property type="nucleotide sequence ID" value="NZ_JBHUFA010000016.1"/>
</dbReference>
<dbReference type="Gene3D" id="1.20.1270.180">
    <property type="match status" value="1"/>
</dbReference>
<reference evidence="4" key="1">
    <citation type="journal article" date="2019" name="Int. J. Syst. Evol. Microbiol.">
        <title>The Global Catalogue of Microorganisms (GCM) 10K type strain sequencing project: providing services to taxonomists for standard genome sequencing and annotation.</title>
        <authorList>
            <consortium name="The Broad Institute Genomics Platform"/>
            <consortium name="The Broad Institute Genome Sequencing Center for Infectious Disease"/>
            <person name="Wu L."/>
            <person name="Ma J."/>
        </authorList>
    </citation>
    <scope>NUCLEOTIDE SEQUENCE [LARGE SCALE GENOMIC DNA]</scope>
    <source>
        <strain evidence="4">JCM 3369</strain>
    </source>
</reference>
<evidence type="ECO:0000313" key="4">
    <source>
        <dbReference type="Proteomes" id="UP001597327"/>
    </source>
</evidence>
<feature type="signal peptide" evidence="1">
    <location>
        <begin position="1"/>
        <end position="30"/>
    </location>
</feature>
<feature type="domain" description="Lysozyme inhibitor LprI-like N-terminal" evidence="2">
    <location>
        <begin position="37"/>
        <end position="138"/>
    </location>
</feature>
<proteinExistence type="predicted"/>
<gene>
    <name evidence="3" type="ORF">ACFSC7_18605</name>
</gene>
<sequence length="147" mass="15723">MMGSKARISPRLALAAVAVIALTLSRPAFAQEPKLDCADAYTQSDLNRCAYQDYEAADAELNRVYAQAVAAMTEMDEALTGTGLEGAVKALRAAQRAWIPFRDAACESEGFMARGGTMEPMVVAGCMTTLTKQRIDDLKQLAEGLGN</sequence>
<name>A0ABW4K1X0_9HYPH</name>
<dbReference type="EMBL" id="JBHUFA010000016">
    <property type="protein sequence ID" value="MFD1697534.1"/>
    <property type="molecule type" value="Genomic_DNA"/>
</dbReference>
<feature type="chain" id="PRO_5047344505" evidence="1">
    <location>
        <begin position="31"/>
        <end position="147"/>
    </location>
</feature>
<dbReference type="PANTHER" id="PTHR39176:SF1">
    <property type="entry name" value="PERIPLASMIC PROTEIN"/>
    <property type="match status" value="1"/>
</dbReference>
<dbReference type="InterPro" id="IPR009739">
    <property type="entry name" value="LprI-like_N"/>
</dbReference>
<protein>
    <submittedName>
        <fullName evidence="3">Lysozyme inhibitor LprI family protein</fullName>
    </submittedName>
</protein>
<dbReference type="PANTHER" id="PTHR39176">
    <property type="entry name" value="PERIPLASMIC PROTEIN-RELATED"/>
    <property type="match status" value="1"/>
</dbReference>